<dbReference type="Proteomes" id="UP000481252">
    <property type="component" value="Unassembled WGS sequence"/>
</dbReference>
<feature type="transmembrane region" description="Helical" evidence="1">
    <location>
        <begin position="12"/>
        <end position="31"/>
    </location>
</feature>
<organism evidence="2 3">
    <name type="scientific">Mesorhizobium zhangyense</name>
    <dbReference type="NCBI Taxonomy" id="1776730"/>
    <lineage>
        <taxon>Bacteria</taxon>
        <taxon>Pseudomonadati</taxon>
        <taxon>Pseudomonadota</taxon>
        <taxon>Alphaproteobacteria</taxon>
        <taxon>Hyphomicrobiales</taxon>
        <taxon>Phyllobacteriaceae</taxon>
        <taxon>Mesorhizobium</taxon>
    </lineage>
</organism>
<feature type="transmembrane region" description="Helical" evidence="1">
    <location>
        <begin position="338"/>
        <end position="364"/>
    </location>
</feature>
<reference evidence="2 3" key="1">
    <citation type="submission" date="2020-02" db="EMBL/GenBank/DDBJ databases">
        <title>Genome sequence of the type strain CGMCC 1.15528 of Mesorhizobium zhangyense.</title>
        <authorList>
            <person name="Gao J."/>
            <person name="Sun J."/>
        </authorList>
    </citation>
    <scope>NUCLEOTIDE SEQUENCE [LARGE SCALE GENOMIC DNA]</scope>
    <source>
        <strain evidence="2 3">CGMCC 1.15528</strain>
    </source>
</reference>
<accession>A0A7C9VEY9</accession>
<evidence type="ECO:0000313" key="3">
    <source>
        <dbReference type="Proteomes" id="UP000481252"/>
    </source>
</evidence>
<dbReference type="RefSeq" id="WP_165119547.1">
    <property type="nucleotide sequence ID" value="NZ_JAAKZG010000008.1"/>
</dbReference>
<evidence type="ECO:0008006" key="4">
    <source>
        <dbReference type="Google" id="ProtNLM"/>
    </source>
</evidence>
<feature type="transmembrane region" description="Helical" evidence="1">
    <location>
        <begin position="101"/>
        <end position="119"/>
    </location>
</feature>
<dbReference type="EMBL" id="JAAKZG010000008">
    <property type="protein sequence ID" value="NGN43190.1"/>
    <property type="molecule type" value="Genomic_DNA"/>
</dbReference>
<feature type="transmembrane region" description="Helical" evidence="1">
    <location>
        <begin position="224"/>
        <end position="248"/>
    </location>
</feature>
<sequence>MSWLRTGYAQYPVVCTWIVLALLCTFLWWMGANLNGDVDDLLKLHEIRFLVETGNIYDRTLPNILQPEPFVTHWPWIVDLPYALVTWLLRPFIGLEPALSVASFAVPLLMLLPALHFFYRILAAIGFQTPAAALPLAILFAVRSFFEFEPGRIDYHNLEMLLLLAAVALLMSERRGAAAANGAIAALALAISTEFAAFFALVMAVYAFDFIFSARDGAMRLASFGATLSAGAVVLFLAIVPFGTYAVARCDSYSAPHLLALACAGGTFIALPLLLRERGGWMLRAGLLVGLAGASLVVTIGLFPQCVNGPYAVLSDYARDNWLNWIGQEKSLLTRRNFVLSSGIASILIFFIGALAPAMIVGVGKVRDRSLIILALFSVLAVVQSVVWFRYFRYVPLFAGLGLPLVFAAFFPMRLKIETYMTVRNYAAPSQKYLLLAPGLVLSLALLLFHLAVKPAEPNAPAGQLADSCDLVTTPKFDWPAGSRVLSSPLVGIHLLSPDPKLSIVAIPFHNAGHGIERAYRFLDPQTENPRAIVDEAQATHVAVCAWRGKPLAWLENGYSFASALIEGRPPEWLSECATDPSSPLRIYRYVGTDGSQPACPTLSVAR</sequence>
<feature type="transmembrane region" description="Helical" evidence="1">
    <location>
        <begin position="282"/>
        <end position="303"/>
    </location>
</feature>
<keyword evidence="1" id="KW-0472">Membrane</keyword>
<keyword evidence="1" id="KW-1133">Transmembrane helix</keyword>
<feature type="transmembrane region" description="Helical" evidence="1">
    <location>
        <begin position="395"/>
        <end position="413"/>
    </location>
</feature>
<protein>
    <recommendedName>
        <fullName evidence="4">Glycosyltransferase RgtA/B/C/D-like domain-containing protein</fullName>
    </recommendedName>
</protein>
<name>A0A7C9VEY9_9HYPH</name>
<proteinExistence type="predicted"/>
<feature type="transmembrane region" description="Helical" evidence="1">
    <location>
        <begin position="125"/>
        <end position="146"/>
    </location>
</feature>
<gene>
    <name evidence="2" type="ORF">G6N74_19140</name>
</gene>
<comment type="caution">
    <text evidence="2">The sequence shown here is derived from an EMBL/GenBank/DDBJ whole genome shotgun (WGS) entry which is preliminary data.</text>
</comment>
<evidence type="ECO:0000313" key="2">
    <source>
        <dbReference type="EMBL" id="NGN43190.1"/>
    </source>
</evidence>
<feature type="transmembrane region" description="Helical" evidence="1">
    <location>
        <begin position="183"/>
        <end position="212"/>
    </location>
</feature>
<keyword evidence="3" id="KW-1185">Reference proteome</keyword>
<evidence type="ECO:0000256" key="1">
    <source>
        <dbReference type="SAM" id="Phobius"/>
    </source>
</evidence>
<feature type="transmembrane region" description="Helical" evidence="1">
    <location>
        <begin position="371"/>
        <end position="389"/>
    </location>
</feature>
<feature type="transmembrane region" description="Helical" evidence="1">
    <location>
        <begin position="254"/>
        <end position="275"/>
    </location>
</feature>
<feature type="transmembrane region" description="Helical" evidence="1">
    <location>
        <begin position="433"/>
        <end position="453"/>
    </location>
</feature>
<dbReference type="AlphaFoldDB" id="A0A7C9VEY9"/>
<keyword evidence="1" id="KW-0812">Transmembrane</keyword>